<evidence type="ECO:0000313" key="3">
    <source>
        <dbReference type="Proteomes" id="UP001207930"/>
    </source>
</evidence>
<dbReference type="RefSeq" id="WP_264503769.1">
    <property type="nucleotide sequence ID" value="NZ_JAPDDS010000024.1"/>
</dbReference>
<accession>A0ABT3FW75</accession>
<feature type="transmembrane region" description="Helical" evidence="1">
    <location>
        <begin position="145"/>
        <end position="164"/>
    </location>
</feature>
<sequence>MFRKVLIALHLIGAALSIALLVSTYSANSIITAKAKDVAVEKSRGYSDPVAEKLRETLDRPVIGKLIRGGVRQRLEAELHSYEASAEDWLRRLAAGGINRAREFDFPEVQQPLARKALDALKGKVSEVKTRLDLSYQALLADLRLFAWTNIAAFLLAAVLSGFARTGRSRALMSAWSLMMLGIMVISVALYAGQNWFWNFLHNDYLGWQYPAVVGAFVFLEIVSLVIDFVTSHTAPTEPA</sequence>
<keyword evidence="1" id="KW-0812">Transmembrane</keyword>
<keyword evidence="3" id="KW-1185">Reference proteome</keyword>
<organism evidence="2 3">
    <name type="scientific">Luteolibacter flavescens</name>
    <dbReference type="NCBI Taxonomy" id="1859460"/>
    <lineage>
        <taxon>Bacteria</taxon>
        <taxon>Pseudomonadati</taxon>
        <taxon>Verrucomicrobiota</taxon>
        <taxon>Verrucomicrobiia</taxon>
        <taxon>Verrucomicrobiales</taxon>
        <taxon>Verrucomicrobiaceae</taxon>
        <taxon>Luteolibacter</taxon>
    </lineage>
</organism>
<name>A0ABT3FW75_9BACT</name>
<evidence type="ECO:0000256" key="1">
    <source>
        <dbReference type="SAM" id="Phobius"/>
    </source>
</evidence>
<dbReference type="Proteomes" id="UP001207930">
    <property type="component" value="Unassembled WGS sequence"/>
</dbReference>
<keyword evidence="1" id="KW-1133">Transmembrane helix</keyword>
<feature type="transmembrane region" description="Helical" evidence="1">
    <location>
        <begin position="171"/>
        <end position="192"/>
    </location>
</feature>
<reference evidence="2 3" key="1">
    <citation type="submission" date="2022-10" db="EMBL/GenBank/DDBJ databases">
        <title>Luteolibacter flavescens strain MCCC 1K03193, whole genome shotgun sequencing project.</title>
        <authorList>
            <person name="Zhao G."/>
            <person name="Shen L."/>
        </authorList>
    </citation>
    <scope>NUCLEOTIDE SEQUENCE [LARGE SCALE GENOMIC DNA]</scope>
    <source>
        <strain evidence="2 3">MCCC 1K03193</strain>
    </source>
</reference>
<comment type="caution">
    <text evidence="2">The sequence shown here is derived from an EMBL/GenBank/DDBJ whole genome shotgun (WGS) entry which is preliminary data.</text>
</comment>
<evidence type="ECO:0000313" key="2">
    <source>
        <dbReference type="EMBL" id="MCW1887813.1"/>
    </source>
</evidence>
<evidence type="ECO:0008006" key="4">
    <source>
        <dbReference type="Google" id="ProtNLM"/>
    </source>
</evidence>
<gene>
    <name evidence="2" type="ORF">OKA04_23950</name>
</gene>
<dbReference type="EMBL" id="JAPDDS010000024">
    <property type="protein sequence ID" value="MCW1887813.1"/>
    <property type="molecule type" value="Genomic_DNA"/>
</dbReference>
<feature type="transmembrane region" description="Helical" evidence="1">
    <location>
        <begin position="212"/>
        <end position="231"/>
    </location>
</feature>
<protein>
    <recommendedName>
        <fullName evidence="4">DUF4239 domain-containing protein</fullName>
    </recommendedName>
</protein>
<proteinExistence type="predicted"/>
<keyword evidence="1" id="KW-0472">Membrane</keyword>